<dbReference type="InterPro" id="IPR000944">
    <property type="entry name" value="Tscrpt_reg_Rrf2"/>
</dbReference>
<keyword evidence="4" id="KW-1185">Reference proteome</keyword>
<dbReference type="SUPFAM" id="SSF46785">
    <property type="entry name" value="Winged helix' DNA-binding domain"/>
    <property type="match status" value="1"/>
</dbReference>
<dbReference type="PANTHER" id="PTHR33221:SF4">
    <property type="entry name" value="HTH-TYPE TRANSCRIPTIONAL REPRESSOR NSRR"/>
    <property type="match status" value="1"/>
</dbReference>
<feature type="compositionally biased region" description="Low complexity" evidence="2">
    <location>
        <begin position="170"/>
        <end position="185"/>
    </location>
</feature>
<dbReference type="Pfam" id="PF02082">
    <property type="entry name" value="Rrf2"/>
    <property type="match status" value="1"/>
</dbReference>
<evidence type="ECO:0000313" key="4">
    <source>
        <dbReference type="Proteomes" id="UP001163266"/>
    </source>
</evidence>
<dbReference type="PANTHER" id="PTHR33221">
    <property type="entry name" value="WINGED HELIX-TURN-HELIX TRANSCRIPTIONAL REGULATOR, RRF2 FAMILY"/>
    <property type="match status" value="1"/>
</dbReference>
<dbReference type="Gene3D" id="1.10.10.10">
    <property type="entry name" value="Winged helix-like DNA-binding domain superfamily/Winged helix DNA-binding domain"/>
    <property type="match status" value="1"/>
</dbReference>
<proteinExistence type="predicted"/>
<dbReference type="Proteomes" id="UP001163266">
    <property type="component" value="Chromosome"/>
</dbReference>
<accession>A0ABY6MSR4</accession>
<dbReference type="RefSeq" id="WP_264892800.1">
    <property type="nucleotide sequence ID" value="NZ_CP110257.1"/>
</dbReference>
<reference evidence="3" key="1">
    <citation type="submission" date="2022-10" db="EMBL/GenBank/DDBJ databases">
        <title>Complete genome sequence of Schlegelella aquatica LMG 23380.</title>
        <authorList>
            <person name="Musilova J."/>
            <person name="Kourilova X."/>
            <person name="Bezdicek M."/>
            <person name="Hermankova K."/>
            <person name="Obruca S."/>
            <person name="Sedlar K."/>
        </authorList>
    </citation>
    <scope>NUCLEOTIDE SEQUENCE</scope>
    <source>
        <strain evidence="3">LMG 23380</strain>
    </source>
</reference>
<gene>
    <name evidence="3" type="ORF">OMP39_00135</name>
</gene>
<feature type="region of interest" description="Disordered" evidence="2">
    <location>
        <begin position="166"/>
        <end position="191"/>
    </location>
</feature>
<dbReference type="InterPro" id="IPR036388">
    <property type="entry name" value="WH-like_DNA-bd_sf"/>
</dbReference>
<evidence type="ECO:0000313" key="3">
    <source>
        <dbReference type="EMBL" id="UZD55042.1"/>
    </source>
</evidence>
<dbReference type="NCBIfam" id="TIGR00738">
    <property type="entry name" value="rrf2_super"/>
    <property type="match status" value="1"/>
</dbReference>
<sequence>MRLTVYTDYTLRVLIYLALKHREGGVATIDEMARAYGISRNHLMKIVHELGQHGFIETVRGRAGGARLARAPSQISIGDVVRMAEKDFSVVQCHERGAVHDCAILATCNLKRGLQRAVEAFMRELDRMTLADAVGSTAAAAQLLGMELAPARGASPVRAARKTIPIVGQPAAHAATRPRPASRSASRSRNR</sequence>
<evidence type="ECO:0000256" key="1">
    <source>
        <dbReference type="ARBA" id="ARBA00023125"/>
    </source>
</evidence>
<dbReference type="InterPro" id="IPR036390">
    <property type="entry name" value="WH_DNA-bd_sf"/>
</dbReference>
<keyword evidence="1" id="KW-0238">DNA-binding</keyword>
<organism evidence="3 4">
    <name type="scientific">Caldimonas aquatica</name>
    <dbReference type="NCBI Taxonomy" id="376175"/>
    <lineage>
        <taxon>Bacteria</taxon>
        <taxon>Pseudomonadati</taxon>
        <taxon>Pseudomonadota</taxon>
        <taxon>Betaproteobacteria</taxon>
        <taxon>Burkholderiales</taxon>
        <taxon>Sphaerotilaceae</taxon>
        <taxon>Caldimonas</taxon>
    </lineage>
</organism>
<dbReference type="EMBL" id="CP110257">
    <property type="protein sequence ID" value="UZD55042.1"/>
    <property type="molecule type" value="Genomic_DNA"/>
</dbReference>
<protein>
    <submittedName>
        <fullName evidence="3">Rrf2 family transcriptional regulator</fullName>
    </submittedName>
</protein>
<dbReference type="PROSITE" id="PS51197">
    <property type="entry name" value="HTH_RRF2_2"/>
    <property type="match status" value="1"/>
</dbReference>
<evidence type="ECO:0000256" key="2">
    <source>
        <dbReference type="SAM" id="MobiDB-lite"/>
    </source>
</evidence>
<name>A0ABY6MSR4_9BURK</name>